<name>X0TKT9_9ZZZZ</name>
<protein>
    <submittedName>
        <fullName evidence="1">Uncharacterized protein</fullName>
    </submittedName>
</protein>
<comment type="caution">
    <text evidence="1">The sequence shown here is derived from an EMBL/GenBank/DDBJ whole genome shotgun (WGS) entry which is preliminary data.</text>
</comment>
<feature type="non-terminal residue" evidence="1">
    <location>
        <position position="72"/>
    </location>
</feature>
<reference evidence="1" key="1">
    <citation type="journal article" date="2014" name="Front. Microbiol.">
        <title>High frequency of phylogenetically diverse reductive dehalogenase-homologous genes in deep subseafloor sedimentary metagenomes.</title>
        <authorList>
            <person name="Kawai M."/>
            <person name="Futagami T."/>
            <person name="Toyoda A."/>
            <person name="Takaki Y."/>
            <person name="Nishi S."/>
            <person name="Hori S."/>
            <person name="Arai W."/>
            <person name="Tsubouchi T."/>
            <person name="Morono Y."/>
            <person name="Uchiyama I."/>
            <person name="Ito T."/>
            <person name="Fujiyama A."/>
            <person name="Inagaki F."/>
            <person name="Takami H."/>
        </authorList>
    </citation>
    <scope>NUCLEOTIDE SEQUENCE</scope>
    <source>
        <strain evidence="1">Expedition CK06-06</strain>
    </source>
</reference>
<organism evidence="1">
    <name type="scientific">marine sediment metagenome</name>
    <dbReference type="NCBI Taxonomy" id="412755"/>
    <lineage>
        <taxon>unclassified sequences</taxon>
        <taxon>metagenomes</taxon>
        <taxon>ecological metagenomes</taxon>
    </lineage>
</organism>
<feature type="non-terminal residue" evidence="1">
    <location>
        <position position="1"/>
    </location>
</feature>
<gene>
    <name evidence="1" type="ORF">S01H1_03323</name>
</gene>
<evidence type="ECO:0000313" key="1">
    <source>
        <dbReference type="EMBL" id="GAF76700.1"/>
    </source>
</evidence>
<accession>X0TKT9</accession>
<proteinExistence type="predicted"/>
<dbReference type="AlphaFoldDB" id="X0TKT9"/>
<dbReference type="EMBL" id="BARS01001819">
    <property type="protein sequence ID" value="GAF76700.1"/>
    <property type="molecule type" value="Genomic_DNA"/>
</dbReference>
<sequence length="72" mass="8211">TIYEDDNSIIPRMSQMTQKTNQFNLTTKRYTEGDIRNFIMADDSKVFAFAASDKFGNSGITGLCIANVDWRH</sequence>